<dbReference type="EMBL" id="JAKZFC010000005">
    <property type="protein sequence ID" value="MCH7322831.1"/>
    <property type="molecule type" value="Genomic_DNA"/>
</dbReference>
<evidence type="ECO:0000313" key="3">
    <source>
        <dbReference type="EMBL" id="MCH7322831.1"/>
    </source>
</evidence>
<sequence length="168" mass="18928">MKKWIYSVVAVPFLLFGCGEEELQTDANTEAPAIVEVEIQTAKLLSAGEPIQLAARITQNEEAVDDADEVKFEVWESGMREQGKMLFGELTSDGVYAVDYTFDHDGVYYMFAHTTARGMHVMPKQELVVGKPDMSKVLEDTSSNSMGHSEHKNEEKDKDKEKEEDHNH</sequence>
<evidence type="ECO:0000313" key="4">
    <source>
        <dbReference type="Proteomes" id="UP001316087"/>
    </source>
</evidence>
<evidence type="ECO:0000256" key="1">
    <source>
        <dbReference type="SAM" id="MobiDB-lite"/>
    </source>
</evidence>
<protein>
    <submittedName>
        <fullName evidence="3">FixH family protein</fullName>
    </submittedName>
</protein>
<accession>A0ABS9UER3</accession>
<dbReference type="Proteomes" id="UP001316087">
    <property type="component" value="Unassembled WGS sequence"/>
</dbReference>
<gene>
    <name evidence="3" type="ORF">LZ480_13190</name>
</gene>
<name>A0ABS9UER3_9BACL</name>
<feature type="domain" description="YtkA-like" evidence="2">
    <location>
        <begin position="33"/>
        <end position="109"/>
    </location>
</feature>
<organism evidence="3 4">
    <name type="scientific">Solibacillus palustris</name>
    <dbReference type="NCBI Taxonomy" id="2908203"/>
    <lineage>
        <taxon>Bacteria</taxon>
        <taxon>Bacillati</taxon>
        <taxon>Bacillota</taxon>
        <taxon>Bacilli</taxon>
        <taxon>Bacillales</taxon>
        <taxon>Caryophanaceae</taxon>
        <taxon>Solibacillus</taxon>
    </lineage>
</organism>
<dbReference type="RefSeq" id="WP_241369922.1">
    <property type="nucleotide sequence ID" value="NZ_JAKZFC010000005.1"/>
</dbReference>
<proteinExistence type="predicted"/>
<feature type="region of interest" description="Disordered" evidence="1">
    <location>
        <begin position="130"/>
        <end position="168"/>
    </location>
</feature>
<dbReference type="PROSITE" id="PS51257">
    <property type="entry name" value="PROKAR_LIPOPROTEIN"/>
    <property type="match status" value="1"/>
</dbReference>
<keyword evidence="4" id="KW-1185">Reference proteome</keyword>
<reference evidence="3 4" key="1">
    <citation type="submission" date="2022-03" db="EMBL/GenBank/DDBJ databases">
        <authorList>
            <person name="Jo J.-H."/>
            <person name="Im W.-T."/>
        </authorList>
    </citation>
    <scope>NUCLEOTIDE SEQUENCE [LARGE SCALE GENOMIC DNA]</scope>
    <source>
        <strain evidence="3 4">MA9</strain>
    </source>
</reference>
<dbReference type="InterPro" id="IPR032693">
    <property type="entry name" value="YtkA-like_dom"/>
</dbReference>
<comment type="caution">
    <text evidence="3">The sequence shown here is derived from an EMBL/GenBank/DDBJ whole genome shotgun (WGS) entry which is preliminary data.</text>
</comment>
<dbReference type="Pfam" id="PF13115">
    <property type="entry name" value="YtkA"/>
    <property type="match status" value="1"/>
</dbReference>
<feature type="compositionally biased region" description="Basic and acidic residues" evidence="1">
    <location>
        <begin position="148"/>
        <end position="168"/>
    </location>
</feature>
<evidence type="ECO:0000259" key="2">
    <source>
        <dbReference type="Pfam" id="PF13115"/>
    </source>
</evidence>